<evidence type="ECO:0000313" key="1">
    <source>
        <dbReference type="EMBL" id="KTD11998.1"/>
    </source>
</evidence>
<evidence type="ECO:0000313" key="4">
    <source>
        <dbReference type="Proteomes" id="UP000254476"/>
    </source>
</evidence>
<dbReference type="STRING" id="45066.Lgra_1456"/>
<dbReference type="RefSeq" id="WP_058498595.1">
    <property type="nucleotide sequence ID" value="NZ_CAAAHW010000007.1"/>
</dbReference>
<evidence type="ECO:0000313" key="3">
    <source>
        <dbReference type="Proteomes" id="UP000054691"/>
    </source>
</evidence>
<keyword evidence="3" id="KW-1185">Reference proteome</keyword>
<reference evidence="2 4" key="2">
    <citation type="submission" date="2018-06" db="EMBL/GenBank/DDBJ databases">
        <authorList>
            <consortium name="Pathogen Informatics"/>
            <person name="Doyle S."/>
        </authorList>
    </citation>
    <scope>NUCLEOTIDE SEQUENCE [LARGE SCALE GENOMIC DNA]</scope>
    <source>
        <strain evidence="2 4">NCTC12388</strain>
    </source>
</reference>
<dbReference type="Proteomes" id="UP000254476">
    <property type="component" value="Unassembled WGS sequence"/>
</dbReference>
<dbReference type="EMBL" id="LNYE01000020">
    <property type="protein sequence ID" value="KTD11998.1"/>
    <property type="molecule type" value="Genomic_DNA"/>
</dbReference>
<protein>
    <submittedName>
        <fullName evidence="2">Uncharacterized protein</fullName>
    </submittedName>
</protein>
<dbReference type="Proteomes" id="UP000054691">
    <property type="component" value="Unassembled WGS sequence"/>
</dbReference>
<dbReference type="OrthoDB" id="5649376at2"/>
<gene>
    <name evidence="1" type="ORF">Lgra_1456</name>
    <name evidence="2" type="ORF">NCTC12388_03162</name>
</gene>
<dbReference type="AlphaFoldDB" id="A0A378JHK3"/>
<sequence>MKSKLRRELQQFLEQERISLNSGIVNYITYQLADIKVNEEQLSQGFTFEHEETMDKEKITFSIATGLDFSQIKKILNFFKIPEEKYLHGKPLLLNDDAIVEYFIFYFKNYFQTLKENSSEIIAQYKARSAPLLETNAKNMLKKQIEEVKLMIMADYPHTLLTETLKNLISFISTLSGRIHDLDSFPHFYVDILKSKQEINHFLQLKEISGNQKLCAQLIMMLESIALFERYHRNESVLSNTLLHKEFKEFLIPYRINPEKCDVLAHMVLSIADVQIHSENLFRLVVGEDRARLVITFRDINEENINKIIACMHHLGDETAFQVDGKQSIEVDGTFFYTCVFSKIKEKITQMAAQHQLNSYQETSKEDFKSTTETTRVSEYSMFEKHPNSPNQFNTFNKKSARTCICTLLKN</sequence>
<accession>A0A378JHK3</accession>
<reference evidence="1 3" key="1">
    <citation type="submission" date="2015-11" db="EMBL/GenBank/DDBJ databases">
        <title>Genomic analysis of 38 Legionella species identifies large and diverse effector repertoires.</title>
        <authorList>
            <person name="Burstein D."/>
            <person name="Amaro F."/>
            <person name="Zusman T."/>
            <person name="Lifshitz Z."/>
            <person name="Cohen O."/>
            <person name="Gilbert J.A."/>
            <person name="Pupko T."/>
            <person name="Shuman H.A."/>
            <person name="Segal G."/>
        </authorList>
    </citation>
    <scope>NUCLEOTIDE SEQUENCE [LARGE SCALE GENOMIC DNA]</scope>
    <source>
        <strain evidence="1 3">Lyon 8420412</strain>
    </source>
</reference>
<evidence type="ECO:0000313" key="2">
    <source>
        <dbReference type="EMBL" id="STX46398.1"/>
    </source>
</evidence>
<proteinExistence type="predicted"/>
<name>A0A378JHK3_9GAMM</name>
<dbReference type="EMBL" id="UGOB01000001">
    <property type="protein sequence ID" value="STX46398.1"/>
    <property type="molecule type" value="Genomic_DNA"/>
</dbReference>
<organism evidence="2 4">
    <name type="scientific">Legionella gratiana</name>
    <dbReference type="NCBI Taxonomy" id="45066"/>
    <lineage>
        <taxon>Bacteria</taxon>
        <taxon>Pseudomonadati</taxon>
        <taxon>Pseudomonadota</taxon>
        <taxon>Gammaproteobacteria</taxon>
        <taxon>Legionellales</taxon>
        <taxon>Legionellaceae</taxon>
        <taxon>Legionella</taxon>
    </lineage>
</organism>